<keyword evidence="7" id="KW-0106">Calcium</keyword>
<dbReference type="GO" id="GO:0005524">
    <property type="term" value="F:ATP binding"/>
    <property type="evidence" value="ECO:0007669"/>
    <property type="project" value="UniProtKB-UniRule"/>
</dbReference>
<dbReference type="Proteomes" id="UP000604046">
    <property type="component" value="Unassembled WGS sequence"/>
</dbReference>
<feature type="binding site" evidence="10">
    <location>
        <position position="67"/>
    </location>
    <ligand>
        <name>ATP</name>
        <dbReference type="ChEBI" id="CHEBI:30616"/>
    </ligand>
</feature>
<dbReference type="GO" id="GO:0005509">
    <property type="term" value="F:calcium ion binding"/>
    <property type="evidence" value="ECO:0007669"/>
    <property type="project" value="InterPro"/>
</dbReference>
<evidence type="ECO:0000256" key="1">
    <source>
        <dbReference type="ARBA" id="ARBA00001946"/>
    </source>
</evidence>
<evidence type="ECO:0000256" key="2">
    <source>
        <dbReference type="ARBA" id="ARBA00011245"/>
    </source>
</evidence>
<keyword evidence="3" id="KW-0723">Serine/threonine-protein kinase</keyword>
<keyword evidence="6" id="KW-0418">Kinase</keyword>
<evidence type="ECO:0000313" key="14">
    <source>
        <dbReference type="Proteomes" id="UP000604046"/>
    </source>
</evidence>
<evidence type="ECO:0000259" key="11">
    <source>
        <dbReference type="PROSITE" id="PS50011"/>
    </source>
</evidence>
<dbReference type="Pfam" id="PF00069">
    <property type="entry name" value="Pkinase"/>
    <property type="match status" value="1"/>
</dbReference>
<name>A0A812NNZ5_9DINO</name>
<dbReference type="CDD" id="cd00051">
    <property type="entry name" value="EFh"/>
    <property type="match status" value="1"/>
</dbReference>
<dbReference type="PROSITE" id="PS00108">
    <property type="entry name" value="PROTEIN_KINASE_ST"/>
    <property type="match status" value="1"/>
</dbReference>
<dbReference type="EMBL" id="CAJNDS010002035">
    <property type="protein sequence ID" value="CAE7297118.1"/>
    <property type="molecule type" value="Genomic_DNA"/>
</dbReference>
<sequence>MTEVSDFTSALNGAIERLDTLQVKGRYFTQRRLQDDFKIGGTVLGTGCSGAVLAATSRHRPGRFAIKTYDLQYLDLGQKERLVAEVEVFLSLDHPHIARLSSVYETKDQLSLVMECMEGGELFERVCQTDRFSEHDAAQATWHMLQSVSYIHSRGVVHRDLKLENFLYDAPGSDFLKLIDFGFSKFFRVNQKMREAMGTLAYVAPEVLKHRYAKGSCDMWSLGVIVFILLSGEMPFGGRTDADVARKIKAGKYKLDWNKWYSISKNGRDFIEHLLVVCPKKRMDAMTALQHPWITSFVTTPNVRGSVVTCFLNFAHATKFQRACLQAMAWSLTLEERRKLRGDFIQLSHQGVIKQQQLREFLAGQLQEGSDKHQEALRALDILQSQTGDDISYSSFLAAMMACTKLDETAHAAKSAFRRFDHNGSGYLSPSKLREVLGEDFDIDVIFKEVDRDKDGKICIDEFLAHLRDVQSAVVEKSFSEACPFSLNWRRAGKSQQSSPHSLFRRATTWFAGLCGSSTL</sequence>
<dbReference type="PANTHER" id="PTHR24349">
    <property type="entry name" value="SERINE/THREONINE-PROTEIN KINASE"/>
    <property type="match status" value="1"/>
</dbReference>
<evidence type="ECO:0000256" key="9">
    <source>
        <dbReference type="ARBA" id="ARBA00024334"/>
    </source>
</evidence>
<dbReference type="InterPro" id="IPR017441">
    <property type="entry name" value="Protein_kinase_ATP_BS"/>
</dbReference>
<dbReference type="AlphaFoldDB" id="A0A812NNZ5"/>
<dbReference type="Gene3D" id="1.10.238.10">
    <property type="entry name" value="EF-hand"/>
    <property type="match status" value="2"/>
</dbReference>
<dbReference type="InterPro" id="IPR018247">
    <property type="entry name" value="EF_Hand_1_Ca_BS"/>
</dbReference>
<accession>A0A812NNZ5</accession>
<dbReference type="InterPro" id="IPR000719">
    <property type="entry name" value="Prot_kinase_dom"/>
</dbReference>
<dbReference type="PROSITE" id="PS00018">
    <property type="entry name" value="EF_HAND_1"/>
    <property type="match status" value="1"/>
</dbReference>
<dbReference type="Pfam" id="PF13499">
    <property type="entry name" value="EF-hand_7"/>
    <property type="match status" value="1"/>
</dbReference>
<keyword evidence="14" id="KW-1185">Reference proteome</keyword>
<feature type="domain" description="EF-hand" evidence="12">
    <location>
        <begin position="438"/>
        <end position="473"/>
    </location>
</feature>
<dbReference type="PROSITE" id="PS50222">
    <property type="entry name" value="EF_HAND_2"/>
    <property type="match status" value="1"/>
</dbReference>
<evidence type="ECO:0000256" key="4">
    <source>
        <dbReference type="ARBA" id="ARBA00022679"/>
    </source>
</evidence>
<comment type="similarity">
    <text evidence="9">Belongs to the protein kinase superfamily. Ser/Thr protein kinase family. CDPK subfamily.</text>
</comment>
<reference evidence="13" key="1">
    <citation type="submission" date="2021-02" db="EMBL/GenBank/DDBJ databases">
        <authorList>
            <person name="Dougan E. K."/>
            <person name="Rhodes N."/>
            <person name="Thang M."/>
            <person name="Chan C."/>
        </authorList>
    </citation>
    <scope>NUCLEOTIDE SEQUENCE</scope>
</reference>
<dbReference type="InterPro" id="IPR050205">
    <property type="entry name" value="CDPK_Ser/Thr_kinases"/>
</dbReference>
<comment type="caution">
    <text evidence="13">The sequence shown here is derived from an EMBL/GenBank/DDBJ whole genome shotgun (WGS) entry which is preliminary data.</text>
</comment>
<dbReference type="SMART" id="SM00054">
    <property type="entry name" value="EFh"/>
    <property type="match status" value="2"/>
</dbReference>
<evidence type="ECO:0000256" key="8">
    <source>
        <dbReference type="ARBA" id="ARBA00022840"/>
    </source>
</evidence>
<dbReference type="PROSITE" id="PS50011">
    <property type="entry name" value="PROTEIN_KINASE_DOM"/>
    <property type="match status" value="1"/>
</dbReference>
<dbReference type="Gene3D" id="3.30.200.20">
    <property type="entry name" value="Phosphorylase Kinase, domain 1"/>
    <property type="match status" value="1"/>
</dbReference>
<dbReference type="GO" id="GO:0004674">
    <property type="term" value="F:protein serine/threonine kinase activity"/>
    <property type="evidence" value="ECO:0007669"/>
    <property type="project" value="UniProtKB-KW"/>
</dbReference>
<evidence type="ECO:0000256" key="7">
    <source>
        <dbReference type="ARBA" id="ARBA00022837"/>
    </source>
</evidence>
<proteinExistence type="inferred from homology"/>
<keyword evidence="5 10" id="KW-0547">Nucleotide-binding</keyword>
<organism evidence="13 14">
    <name type="scientific">Symbiodinium natans</name>
    <dbReference type="NCBI Taxonomy" id="878477"/>
    <lineage>
        <taxon>Eukaryota</taxon>
        <taxon>Sar</taxon>
        <taxon>Alveolata</taxon>
        <taxon>Dinophyceae</taxon>
        <taxon>Suessiales</taxon>
        <taxon>Symbiodiniaceae</taxon>
        <taxon>Symbiodinium</taxon>
    </lineage>
</organism>
<dbReference type="SMART" id="SM00220">
    <property type="entry name" value="S_TKc"/>
    <property type="match status" value="1"/>
</dbReference>
<evidence type="ECO:0000313" key="13">
    <source>
        <dbReference type="EMBL" id="CAE7297118.1"/>
    </source>
</evidence>
<evidence type="ECO:0000256" key="3">
    <source>
        <dbReference type="ARBA" id="ARBA00022527"/>
    </source>
</evidence>
<dbReference type="CDD" id="cd05117">
    <property type="entry name" value="STKc_CAMK"/>
    <property type="match status" value="1"/>
</dbReference>
<dbReference type="SUPFAM" id="SSF56112">
    <property type="entry name" value="Protein kinase-like (PK-like)"/>
    <property type="match status" value="1"/>
</dbReference>
<dbReference type="Gene3D" id="1.10.510.10">
    <property type="entry name" value="Transferase(Phosphotransferase) domain 1"/>
    <property type="match status" value="1"/>
</dbReference>
<evidence type="ECO:0000256" key="10">
    <source>
        <dbReference type="PROSITE-ProRule" id="PRU10141"/>
    </source>
</evidence>
<dbReference type="InterPro" id="IPR011992">
    <property type="entry name" value="EF-hand-dom_pair"/>
</dbReference>
<evidence type="ECO:0000256" key="6">
    <source>
        <dbReference type="ARBA" id="ARBA00022777"/>
    </source>
</evidence>
<dbReference type="SUPFAM" id="SSF47473">
    <property type="entry name" value="EF-hand"/>
    <property type="match status" value="1"/>
</dbReference>
<keyword evidence="8 10" id="KW-0067">ATP-binding</keyword>
<dbReference type="InterPro" id="IPR008271">
    <property type="entry name" value="Ser/Thr_kinase_AS"/>
</dbReference>
<evidence type="ECO:0000259" key="12">
    <source>
        <dbReference type="PROSITE" id="PS50222"/>
    </source>
</evidence>
<dbReference type="PROSITE" id="PS00107">
    <property type="entry name" value="PROTEIN_KINASE_ATP"/>
    <property type="match status" value="1"/>
</dbReference>
<dbReference type="InterPro" id="IPR011009">
    <property type="entry name" value="Kinase-like_dom_sf"/>
</dbReference>
<dbReference type="FunFam" id="1.10.510.10:FF:000571">
    <property type="entry name" value="Maternal embryonic leucine zipper kinase"/>
    <property type="match status" value="1"/>
</dbReference>
<protein>
    <submittedName>
        <fullName evidence="13">CPK12 protein</fullName>
    </submittedName>
</protein>
<evidence type="ECO:0000256" key="5">
    <source>
        <dbReference type="ARBA" id="ARBA00022741"/>
    </source>
</evidence>
<feature type="domain" description="Protein kinase" evidence="11">
    <location>
        <begin position="38"/>
        <end position="294"/>
    </location>
</feature>
<dbReference type="InterPro" id="IPR002048">
    <property type="entry name" value="EF_hand_dom"/>
</dbReference>
<dbReference type="OrthoDB" id="40902at2759"/>
<comment type="subunit">
    <text evidence="2">Monomer.</text>
</comment>
<comment type="cofactor">
    <cofactor evidence="1">
        <name>Mg(2+)</name>
        <dbReference type="ChEBI" id="CHEBI:18420"/>
    </cofactor>
</comment>
<gene>
    <name evidence="13" type="primary">CPK12</name>
    <name evidence="13" type="ORF">SNAT2548_LOCUS15642</name>
</gene>
<keyword evidence="4" id="KW-0808">Transferase</keyword>